<dbReference type="SUPFAM" id="SSF55347">
    <property type="entry name" value="Glyceraldehyde-3-phosphate dehydrogenase-like, C-terminal domain"/>
    <property type="match status" value="1"/>
</dbReference>
<proteinExistence type="predicted"/>
<dbReference type="AlphaFoldDB" id="A0AAE4AMF6"/>
<accession>A0AAE4AMF6</accession>
<dbReference type="Pfam" id="PF22725">
    <property type="entry name" value="GFO_IDH_MocA_C3"/>
    <property type="match status" value="1"/>
</dbReference>
<comment type="caution">
    <text evidence="3">The sequence shown here is derived from an EMBL/GenBank/DDBJ whole genome shotgun (WGS) entry which is preliminary data.</text>
</comment>
<dbReference type="PANTHER" id="PTHR43249">
    <property type="entry name" value="UDP-N-ACETYL-2-AMINO-2-DEOXY-D-GLUCURONATE OXIDASE"/>
    <property type="match status" value="1"/>
</dbReference>
<dbReference type="GO" id="GO:0000166">
    <property type="term" value="F:nucleotide binding"/>
    <property type="evidence" value="ECO:0007669"/>
    <property type="project" value="InterPro"/>
</dbReference>
<dbReference type="Proteomes" id="UP001238163">
    <property type="component" value="Unassembled WGS sequence"/>
</dbReference>
<dbReference type="InterPro" id="IPR052515">
    <property type="entry name" value="Gfo/Idh/MocA_Oxidoreductase"/>
</dbReference>
<dbReference type="EMBL" id="JAUSVL010000001">
    <property type="protein sequence ID" value="MDQ0288385.1"/>
    <property type="molecule type" value="Genomic_DNA"/>
</dbReference>
<dbReference type="RefSeq" id="WP_307259707.1">
    <property type="nucleotide sequence ID" value="NZ_JAUSVL010000001.1"/>
</dbReference>
<dbReference type="InterPro" id="IPR036291">
    <property type="entry name" value="NAD(P)-bd_dom_sf"/>
</dbReference>
<dbReference type="Pfam" id="PF01408">
    <property type="entry name" value="GFO_IDH_MocA"/>
    <property type="match status" value="1"/>
</dbReference>
<organism evidence="3 4">
    <name type="scientific">Oligosphaera ethanolica</name>
    <dbReference type="NCBI Taxonomy" id="760260"/>
    <lineage>
        <taxon>Bacteria</taxon>
        <taxon>Pseudomonadati</taxon>
        <taxon>Lentisphaerota</taxon>
        <taxon>Oligosphaeria</taxon>
        <taxon>Oligosphaerales</taxon>
        <taxon>Oligosphaeraceae</taxon>
        <taxon>Oligosphaera</taxon>
    </lineage>
</organism>
<evidence type="ECO:0000313" key="3">
    <source>
        <dbReference type="EMBL" id="MDQ0288385.1"/>
    </source>
</evidence>
<dbReference type="Gene3D" id="3.40.50.720">
    <property type="entry name" value="NAD(P)-binding Rossmann-like Domain"/>
    <property type="match status" value="1"/>
</dbReference>
<dbReference type="PANTHER" id="PTHR43249:SF1">
    <property type="entry name" value="D-GLUCOSIDE 3-DEHYDROGENASE"/>
    <property type="match status" value="1"/>
</dbReference>
<protein>
    <submittedName>
        <fullName evidence="3">Dehydrogenase</fullName>
    </submittedName>
</protein>
<dbReference type="Gene3D" id="3.30.360.10">
    <property type="entry name" value="Dihydrodipicolinate Reductase, domain 2"/>
    <property type="match status" value="1"/>
</dbReference>
<feature type="domain" description="Gfo/Idh/MocA-like oxidoreductase N-terminal" evidence="1">
    <location>
        <begin position="8"/>
        <end position="122"/>
    </location>
</feature>
<evidence type="ECO:0000259" key="2">
    <source>
        <dbReference type="Pfam" id="PF22725"/>
    </source>
</evidence>
<evidence type="ECO:0000313" key="4">
    <source>
        <dbReference type="Proteomes" id="UP001238163"/>
    </source>
</evidence>
<name>A0AAE4AMF6_9BACT</name>
<gene>
    <name evidence="3" type="ORF">J3R75_000492</name>
</gene>
<reference evidence="3" key="1">
    <citation type="submission" date="2023-07" db="EMBL/GenBank/DDBJ databases">
        <title>Genomic Encyclopedia of Type Strains, Phase IV (KMG-IV): sequencing the most valuable type-strain genomes for metagenomic binning, comparative biology and taxonomic classification.</title>
        <authorList>
            <person name="Goeker M."/>
        </authorList>
    </citation>
    <scope>NUCLEOTIDE SEQUENCE</scope>
    <source>
        <strain evidence="3">DSM 24202</strain>
    </source>
</reference>
<feature type="domain" description="GFO/IDH/MocA-like oxidoreductase" evidence="2">
    <location>
        <begin position="154"/>
        <end position="240"/>
    </location>
</feature>
<evidence type="ECO:0000259" key="1">
    <source>
        <dbReference type="Pfam" id="PF01408"/>
    </source>
</evidence>
<dbReference type="InterPro" id="IPR055170">
    <property type="entry name" value="GFO_IDH_MocA-like_dom"/>
</dbReference>
<sequence>MAKSAKKVRVGFIGCGGIANFHFAHYDNNKIPDAQITAVCDLLDDRVQKAATRFGATPYKDYKEMLSKEKLDAVYVCVEPCAHKGMELMAIEKGCHLFVEKPVALCMDYAREVEKGLKAKKLINGAGFQDRYLDFVPMMKNWVAQQKVGFFNAYWVGGMPGVWWWRRRDTSGGQAVEQTIHTFDMCRLLFGEVVAVQAFGRRGIITDVENYDTEDASAVNLKFENGIIGTVYSGCFVRGGGGKNGIDCFTMNGRMEYTERAGVVITEPTRTINAKTGNDYGQEEDNVFIEAILSNDQSIILSPYSEAVKNLEVTLAANESMDNGGKVVVLKDTPACGCCCDSKKKATSKKCKK</sequence>
<dbReference type="SUPFAM" id="SSF51735">
    <property type="entry name" value="NAD(P)-binding Rossmann-fold domains"/>
    <property type="match status" value="1"/>
</dbReference>
<dbReference type="InterPro" id="IPR000683">
    <property type="entry name" value="Gfo/Idh/MocA-like_OxRdtase_N"/>
</dbReference>
<keyword evidence="4" id="KW-1185">Reference proteome</keyword>